<evidence type="ECO:0000313" key="10">
    <source>
        <dbReference type="Proteomes" id="UP000825935"/>
    </source>
</evidence>
<dbReference type="AlphaFoldDB" id="A0A8T2TSV1"/>
<evidence type="ECO:0000256" key="7">
    <source>
        <dbReference type="SAM" id="MobiDB-lite"/>
    </source>
</evidence>
<dbReference type="Proteomes" id="UP000825935">
    <property type="component" value="Chromosome 11"/>
</dbReference>
<keyword evidence="4 6" id="KW-0804">Transcription</keyword>
<evidence type="ECO:0000256" key="4">
    <source>
        <dbReference type="ARBA" id="ARBA00023163"/>
    </source>
</evidence>
<keyword evidence="2 6" id="KW-0678">Repressor</keyword>
<dbReference type="OrthoDB" id="1928390at2759"/>
<dbReference type="InterPro" id="IPR006458">
    <property type="entry name" value="Ovate_C"/>
</dbReference>
<keyword evidence="3 6" id="KW-0805">Transcription regulation</keyword>
<reference evidence="9" key="1">
    <citation type="submission" date="2021-08" db="EMBL/GenBank/DDBJ databases">
        <title>WGS assembly of Ceratopteris richardii.</title>
        <authorList>
            <person name="Marchant D.B."/>
            <person name="Chen G."/>
            <person name="Jenkins J."/>
            <person name="Shu S."/>
            <person name="Leebens-Mack J."/>
            <person name="Grimwood J."/>
            <person name="Schmutz J."/>
            <person name="Soltis P."/>
            <person name="Soltis D."/>
            <person name="Chen Z.-H."/>
        </authorList>
    </citation>
    <scope>NUCLEOTIDE SEQUENCE</scope>
    <source>
        <strain evidence="9">Whitten #5841</strain>
        <tissue evidence="9">Leaf</tissue>
    </source>
</reference>
<evidence type="ECO:0000256" key="5">
    <source>
        <dbReference type="ARBA" id="ARBA00023242"/>
    </source>
</evidence>
<sequence>MECIPSWMKKQLVHRDTACFPPSMSRSCSGREASDAMMESSRSTPTKARVEKHEVTEGGDKGNDYESFAMVKSTTNPGQDFKESMMEMVLHKRLHDSFQLVELLQCYLSLNSAVYHDVIVKAFIELWSELFNPDK</sequence>
<dbReference type="NCBIfam" id="TIGR01568">
    <property type="entry name" value="A_thal_3678"/>
    <property type="match status" value="1"/>
</dbReference>
<evidence type="ECO:0000256" key="6">
    <source>
        <dbReference type="RuleBase" id="RU367028"/>
    </source>
</evidence>
<dbReference type="PANTHER" id="PTHR33057:SF70">
    <property type="entry name" value="TRANSCRIPTION REPRESSOR-RELATED"/>
    <property type="match status" value="1"/>
</dbReference>
<comment type="caution">
    <text evidence="9">The sequence shown here is derived from an EMBL/GenBank/DDBJ whole genome shotgun (WGS) entry which is preliminary data.</text>
</comment>
<protein>
    <recommendedName>
        <fullName evidence="6">Transcription repressor</fullName>
    </recommendedName>
    <alternativeName>
        <fullName evidence="6">Ovate family protein</fullName>
    </alternativeName>
</protein>
<dbReference type="PROSITE" id="PS51754">
    <property type="entry name" value="OVATE"/>
    <property type="match status" value="1"/>
</dbReference>
<accession>A0A8T2TSV1</accession>
<dbReference type="GO" id="GO:0005634">
    <property type="term" value="C:nucleus"/>
    <property type="evidence" value="ECO:0007669"/>
    <property type="project" value="UniProtKB-SubCell"/>
</dbReference>
<evidence type="ECO:0000259" key="8">
    <source>
        <dbReference type="PROSITE" id="PS51754"/>
    </source>
</evidence>
<feature type="region of interest" description="Disordered" evidence="7">
    <location>
        <begin position="29"/>
        <end position="63"/>
    </location>
</feature>
<dbReference type="EMBL" id="CM035416">
    <property type="protein sequence ID" value="KAH7424494.1"/>
    <property type="molecule type" value="Genomic_DNA"/>
</dbReference>
<feature type="domain" description="OVATE" evidence="8">
    <location>
        <begin position="70"/>
        <end position="129"/>
    </location>
</feature>
<comment type="function">
    <text evidence="6">Transcriptional repressor that regulates multiple aspects of plant growth and development.</text>
</comment>
<comment type="subcellular location">
    <subcellularLocation>
        <location evidence="1 6">Nucleus</location>
    </subcellularLocation>
</comment>
<name>A0A8T2TSV1_CERRI</name>
<feature type="compositionally biased region" description="Basic and acidic residues" evidence="7">
    <location>
        <begin position="48"/>
        <end position="63"/>
    </location>
</feature>
<evidence type="ECO:0000313" key="9">
    <source>
        <dbReference type="EMBL" id="KAH7424494.1"/>
    </source>
</evidence>
<keyword evidence="5 6" id="KW-0539">Nucleus</keyword>
<evidence type="ECO:0000256" key="3">
    <source>
        <dbReference type="ARBA" id="ARBA00023015"/>
    </source>
</evidence>
<dbReference type="InterPro" id="IPR038933">
    <property type="entry name" value="Ovate"/>
</dbReference>
<dbReference type="GO" id="GO:0045892">
    <property type="term" value="P:negative regulation of DNA-templated transcription"/>
    <property type="evidence" value="ECO:0007669"/>
    <property type="project" value="UniProtKB-UniRule"/>
</dbReference>
<proteinExistence type="predicted"/>
<dbReference type="Pfam" id="PF04844">
    <property type="entry name" value="Ovate"/>
    <property type="match status" value="1"/>
</dbReference>
<gene>
    <name evidence="9" type="ORF">KP509_11G011500</name>
</gene>
<evidence type="ECO:0000256" key="2">
    <source>
        <dbReference type="ARBA" id="ARBA00022491"/>
    </source>
</evidence>
<organism evidence="9 10">
    <name type="scientific">Ceratopteris richardii</name>
    <name type="common">Triangle waterfern</name>
    <dbReference type="NCBI Taxonomy" id="49495"/>
    <lineage>
        <taxon>Eukaryota</taxon>
        <taxon>Viridiplantae</taxon>
        <taxon>Streptophyta</taxon>
        <taxon>Embryophyta</taxon>
        <taxon>Tracheophyta</taxon>
        <taxon>Polypodiopsida</taxon>
        <taxon>Polypodiidae</taxon>
        <taxon>Polypodiales</taxon>
        <taxon>Pteridineae</taxon>
        <taxon>Pteridaceae</taxon>
        <taxon>Parkerioideae</taxon>
        <taxon>Ceratopteris</taxon>
    </lineage>
</organism>
<dbReference type="PANTHER" id="PTHR33057">
    <property type="entry name" value="TRANSCRIPTION REPRESSOR OFP7-RELATED"/>
    <property type="match status" value="1"/>
</dbReference>
<evidence type="ECO:0000256" key="1">
    <source>
        <dbReference type="ARBA" id="ARBA00004123"/>
    </source>
</evidence>
<keyword evidence="10" id="KW-1185">Reference proteome</keyword>